<comment type="caution">
    <text evidence="3">The sequence shown here is derived from an EMBL/GenBank/DDBJ whole genome shotgun (WGS) entry which is preliminary data.</text>
</comment>
<gene>
    <name evidence="3" type="ORF">JMJ35_007721</name>
</gene>
<keyword evidence="2" id="KW-1133">Transmembrane helix</keyword>
<feature type="region of interest" description="Disordered" evidence="1">
    <location>
        <begin position="11"/>
        <end position="31"/>
    </location>
</feature>
<dbReference type="EMBL" id="JAFEKC020000017">
    <property type="protein sequence ID" value="KAK0510327.1"/>
    <property type="molecule type" value="Genomic_DNA"/>
</dbReference>
<evidence type="ECO:0000313" key="3">
    <source>
        <dbReference type="EMBL" id="KAK0510327.1"/>
    </source>
</evidence>
<feature type="transmembrane region" description="Helical" evidence="2">
    <location>
        <begin position="285"/>
        <end position="307"/>
    </location>
</feature>
<evidence type="ECO:0008006" key="5">
    <source>
        <dbReference type="Google" id="ProtNLM"/>
    </source>
</evidence>
<dbReference type="InterPro" id="IPR046536">
    <property type="entry name" value="DUF6601"/>
</dbReference>
<keyword evidence="4" id="KW-1185">Reference proteome</keyword>
<feature type="transmembrane region" description="Helical" evidence="2">
    <location>
        <begin position="327"/>
        <end position="353"/>
    </location>
</feature>
<sequence length="382" mass="44055">MAGQVAPFTIWLPRSPATDQAGNRPQPPSLIADPVVQQPGKDANLNDQQFISMIPASHRTEKDNLVPPRLDDVSWIENELDVDRLRKIKRWFWMVGRPTPPRPLHHQNLLGREIFITEQMDMHLVWTAGRMYLKPLPRFLLEPQFWTRFLSCAPNCACVMDERTVQMPPVPETKKPGELEDCKQRKLRRVALGFLFSYVALIRHESDLGIAKGNFLLPGEVNWGYWTTLVKELDPEHIYPDIDERFVYGELRLSRLNKIFKLTQRPILRGYVYRWQQYSSFFQEYFGLLAAVTVYIAIILTAMQVGLATDKLQGSKAFMDASYGFTILSILGPLIIMALIFIIFLCLFGNNWYATVSFSRKRLGIIKAVRRDDETLLPAKLT</sequence>
<dbReference type="PANTHER" id="PTHR34414">
    <property type="entry name" value="HET DOMAIN-CONTAINING PROTEIN-RELATED"/>
    <property type="match status" value="1"/>
</dbReference>
<evidence type="ECO:0000256" key="2">
    <source>
        <dbReference type="SAM" id="Phobius"/>
    </source>
</evidence>
<dbReference type="AlphaFoldDB" id="A0AA39UZZ8"/>
<evidence type="ECO:0000256" key="1">
    <source>
        <dbReference type="SAM" id="MobiDB-lite"/>
    </source>
</evidence>
<proteinExistence type="predicted"/>
<name>A0AA39UZZ8_9LECA</name>
<keyword evidence="2" id="KW-0812">Transmembrane</keyword>
<dbReference type="PANTHER" id="PTHR34414:SF1">
    <property type="entry name" value="SUBTILISIN-LIKE SERINE PROTEASE"/>
    <property type="match status" value="1"/>
</dbReference>
<reference evidence="3" key="1">
    <citation type="submission" date="2023-03" db="EMBL/GenBank/DDBJ databases">
        <title>Complete genome of Cladonia borealis.</title>
        <authorList>
            <person name="Park H."/>
        </authorList>
    </citation>
    <scope>NUCLEOTIDE SEQUENCE</scope>
    <source>
        <strain evidence="3">ANT050790</strain>
    </source>
</reference>
<dbReference type="Pfam" id="PF20246">
    <property type="entry name" value="DUF6601"/>
    <property type="match status" value="1"/>
</dbReference>
<protein>
    <recommendedName>
        <fullName evidence="5">Subtilisin-like serine protease</fullName>
    </recommendedName>
</protein>
<dbReference type="Proteomes" id="UP001166286">
    <property type="component" value="Unassembled WGS sequence"/>
</dbReference>
<accession>A0AA39UZZ8</accession>
<keyword evidence="2" id="KW-0472">Membrane</keyword>
<organism evidence="3 4">
    <name type="scientific">Cladonia borealis</name>
    <dbReference type="NCBI Taxonomy" id="184061"/>
    <lineage>
        <taxon>Eukaryota</taxon>
        <taxon>Fungi</taxon>
        <taxon>Dikarya</taxon>
        <taxon>Ascomycota</taxon>
        <taxon>Pezizomycotina</taxon>
        <taxon>Lecanoromycetes</taxon>
        <taxon>OSLEUM clade</taxon>
        <taxon>Lecanoromycetidae</taxon>
        <taxon>Lecanorales</taxon>
        <taxon>Lecanorineae</taxon>
        <taxon>Cladoniaceae</taxon>
        <taxon>Cladonia</taxon>
    </lineage>
</organism>
<evidence type="ECO:0000313" key="4">
    <source>
        <dbReference type="Proteomes" id="UP001166286"/>
    </source>
</evidence>